<sequence>MSTQRPAVWDSPELVQLRLDDGATSVEEREAERAALARDLREINARLEELSAAIKAARGDSALAANKRGLKTLKKALTDRLRELEHGGLPAPGLQSGAATSAHAGAHWGTASKTDLPYNEWLPSLFS</sequence>
<keyword evidence="4" id="KW-1185">Reference proteome</keyword>
<proteinExistence type="predicted"/>
<gene>
    <name evidence="3" type="ORF">I6G51_05435</name>
</gene>
<dbReference type="Proteomes" id="UP000594905">
    <property type="component" value="Chromosome"/>
</dbReference>
<evidence type="ECO:0000256" key="1">
    <source>
        <dbReference type="SAM" id="Coils"/>
    </source>
</evidence>
<evidence type="ECO:0000256" key="2">
    <source>
        <dbReference type="SAM" id="MobiDB-lite"/>
    </source>
</evidence>
<evidence type="ECO:0000313" key="3">
    <source>
        <dbReference type="EMBL" id="QPS60623.1"/>
    </source>
</evidence>
<keyword evidence="1" id="KW-0175">Coiled coil</keyword>
<feature type="region of interest" description="Disordered" evidence="2">
    <location>
        <begin position="86"/>
        <end position="112"/>
    </location>
</feature>
<protein>
    <submittedName>
        <fullName evidence="3">Uncharacterized protein</fullName>
    </submittedName>
</protein>
<feature type="coiled-coil region" evidence="1">
    <location>
        <begin position="26"/>
        <end position="60"/>
    </location>
</feature>
<dbReference type="EMBL" id="CP065689">
    <property type="protein sequence ID" value="QPS60623.1"/>
    <property type="molecule type" value="Genomic_DNA"/>
</dbReference>
<dbReference type="RefSeq" id="WP_039674274.1">
    <property type="nucleotide sequence ID" value="NZ_CP065689.1"/>
</dbReference>
<reference evidence="3 4" key="1">
    <citation type="submission" date="2020-12" db="EMBL/GenBank/DDBJ databases">
        <title>FDA dAtabase for Regulatory Grade micrObial Sequences (FDA-ARGOS): Supporting development and validation of Infectious Disease Dx tests.</title>
        <authorList>
            <person name="Sproer C."/>
            <person name="Gronow S."/>
            <person name="Severitt S."/>
            <person name="Schroder I."/>
            <person name="Tallon L."/>
            <person name="Sadzewicz L."/>
            <person name="Zhao X."/>
            <person name="Boylan J."/>
            <person name="Ott S."/>
            <person name="Bowen H."/>
            <person name="Vavikolanu K."/>
            <person name="Mehta A."/>
            <person name="Aluvathingal J."/>
            <person name="Nadendla S."/>
            <person name="Lowell S."/>
            <person name="Myers T."/>
            <person name="Yan Y."/>
            <person name="Sichtig H."/>
        </authorList>
    </citation>
    <scope>NUCLEOTIDE SEQUENCE [LARGE SCALE GENOMIC DNA]</scope>
    <source>
        <strain evidence="3 4">FDAARGOS_894</strain>
    </source>
</reference>
<evidence type="ECO:0000313" key="4">
    <source>
        <dbReference type="Proteomes" id="UP000594905"/>
    </source>
</evidence>
<dbReference type="GeneID" id="70783698"/>
<accession>A0A7T3CV26</accession>
<feature type="compositionally biased region" description="Low complexity" evidence="2">
    <location>
        <begin position="96"/>
        <end position="112"/>
    </location>
</feature>
<name>A0A7T3CV26_9CORY</name>
<organism evidence="3 4">
    <name type="scientific">Corynebacterium minutissimum</name>
    <dbReference type="NCBI Taxonomy" id="38301"/>
    <lineage>
        <taxon>Bacteria</taxon>
        <taxon>Bacillati</taxon>
        <taxon>Actinomycetota</taxon>
        <taxon>Actinomycetes</taxon>
        <taxon>Mycobacteriales</taxon>
        <taxon>Corynebacteriaceae</taxon>
        <taxon>Corynebacterium</taxon>
    </lineage>
</organism>